<proteinExistence type="predicted"/>
<protein>
    <submittedName>
        <fullName evidence="1">Uncharacterized protein</fullName>
    </submittedName>
</protein>
<dbReference type="Proteomes" id="UP001551329">
    <property type="component" value="Unassembled WGS sequence"/>
</dbReference>
<comment type="caution">
    <text evidence="1">The sequence shown here is derived from an EMBL/GenBank/DDBJ whole genome shotgun (WGS) entry which is preliminary data.</text>
</comment>
<sequence>MTGLKDWTVVVPAPGEVRETAQALLALADSPTDVRTDGNGTEFLVPPYLADKFNESLRPKPRRRAKKEDE</sequence>
<accession>A0ABV3CKY2</accession>
<dbReference type="RefSeq" id="WP_358477235.1">
    <property type="nucleotide sequence ID" value="NZ_JBEZAE010000029.1"/>
</dbReference>
<keyword evidence="2" id="KW-1185">Reference proteome</keyword>
<dbReference type="EMBL" id="JBEZAE010000029">
    <property type="protein sequence ID" value="MEU7074730.1"/>
    <property type="molecule type" value="Genomic_DNA"/>
</dbReference>
<organism evidence="1 2">
    <name type="scientific">Streptomyces narbonensis</name>
    <dbReference type="NCBI Taxonomy" id="67333"/>
    <lineage>
        <taxon>Bacteria</taxon>
        <taxon>Bacillati</taxon>
        <taxon>Actinomycetota</taxon>
        <taxon>Actinomycetes</taxon>
        <taxon>Kitasatosporales</taxon>
        <taxon>Streptomycetaceae</taxon>
        <taxon>Streptomyces</taxon>
    </lineage>
</organism>
<name>A0ABV3CKY2_9ACTN</name>
<gene>
    <name evidence="1" type="ORF">AB0A88_32020</name>
</gene>
<reference evidence="1 2" key="1">
    <citation type="submission" date="2024-06" db="EMBL/GenBank/DDBJ databases">
        <title>The Natural Products Discovery Center: Release of the First 8490 Sequenced Strains for Exploring Actinobacteria Biosynthetic Diversity.</title>
        <authorList>
            <person name="Kalkreuter E."/>
            <person name="Kautsar S.A."/>
            <person name="Yang D."/>
            <person name="Bader C.D."/>
            <person name="Teijaro C.N."/>
            <person name="Fluegel L."/>
            <person name="Davis C.M."/>
            <person name="Simpson J.R."/>
            <person name="Lauterbach L."/>
            <person name="Steele A.D."/>
            <person name="Gui C."/>
            <person name="Meng S."/>
            <person name="Li G."/>
            <person name="Viehrig K."/>
            <person name="Ye F."/>
            <person name="Su P."/>
            <person name="Kiefer A.F."/>
            <person name="Nichols A."/>
            <person name="Cepeda A.J."/>
            <person name="Yan W."/>
            <person name="Fan B."/>
            <person name="Jiang Y."/>
            <person name="Adhikari A."/>
            <person name="Zheng C.-J."/>
            <person name="Schuster L."/>
            <person name="Cowan T.M."/>
            <person name="Smanski M.J."/>
            <person name="Chevrette M.G."/>
            <person name="De Carvalho L.P.S."/>
            <person name="Shen B."/>
        </authorList>
    </citation>
    <scope>NUCLEOTIDE SEQUENCE [LARGE SCALE GENOMIC DNA]</scope>
    <source>
        <strain evidence="1 2">NPDC045974</strain>
    </source>
</reference>
<evidence type="ECO:0000313" key="1">
    <source>
        <dbReference type="EMBL" id="MEU7074730.1"/>
    </source>
</evidence>
<evidence type="ECO:0000313" key="2">
    <source>
        <dbReference type="Proteomes" id="UP001551329"/>
    </source>
</evidence>